<evidence type="ECO:0000256" key="3">
    <source>
        <dbReference type="ARBA" id="ARBA00023139"/>
    </source>
</evidence>
<keyword evidence="8" id="KW-1185">Reference proteome</keyword>
<proteinExistence type="predicted"/>
<dbReference type="Pfam" id="PF09864">
    <property type="entry name" value="MliC"/>
    <property type="match status" value="1"/>
</dbReference>
<keyword evidence="3" id="KW-0564">Palmitate</keyword>
<keyword evidence="2" id="KW-0472">Membrane</keyword>
<name>A0A4R2N4U3_9PAST</name>
<dbReference type="InterPro" id="IPR036328">
    <property type="entry name" value="MliC_sf"/>
</dbReference>
<dbReference type="Proteomes" id="UP000295537">
    <property type="component" value="Unassembled WGS sequence"/>
</dbReference>
<evidence type="ECO:0000256" key="1">
    <source>
        <dbReference type="ARBA" id="ARBA00022729"/>
    </source>
</evidence>
<dbReference type="RefSeq" id="WP_132502033.1">
    <property type="nucleotide sequence ID" value="NZ_LVXA01000001.1"/>
</dbReference>
<dbReference type="AlphaFoldDB" id="A0A4R2N4U3"/>
<evidence type="ECO:0000313" key="7">
    <source>
        <dbReference type="EMBL" id="TCP15795.1"/>
    </source>
</evidence>
<evidence type="ECO:0000256" key="5">
    <source>
        <dbReference type="SAM" id="SignalP"/>
    </source>
</evidence>
<evidence type="ECO:0000259" key="6">
    <source>
        <dbReference type="Pfam" id="PF09864"/>
    </source>
</evidence>
<sequence>MAYLSLPLLISTTVMLCSCVAFVSPAEQLVLQESLTPHQAHRVVEHDHKVEKYHCQNNKVIQIQRTKAGTGNTITLTFNQRTHTLSRSVSKTGKQYSNIRWFWREEQNNEGSLRNNRNQFLAKNCIKKETGK</sequence>
<dbReference type="SUPFAM" id="SSF141488">
    <property type="entry name" value="YdhA-like"/>
    <property type="match status" value="1"/>
</dbReference>
<dbReference type="InterPro" id="IPR018660">
    <property type="entry name" value="MliC"/>
</dbReference>
<evidence type="ECO:0000256" key="2">
    <source>
        <dbReference type="ARBA" id="ARBA00023136"/>
    </source>
</evidence>
<evidence type="ECO:0000256" key="4">
    <source>
        <dbReference type="ARBA" id="ARBA00023288"/>
    </source>
</evidence>
<feature type="chain" id="PRO_5020654667" evidence="5">
    <location>
        <begin position="24"/>
        <end position="132"/>
    </location>
</feature>
<dbReference type="Gene3D" id="2.40.128.200">
    <property type="match status" value="1"/>
</dbReference>
<gene>
    <name evidence="7" type="ORF">EV693_11730</name>
</gene>
<comment type="caution">
    <text evidence="7">The sequence shown here is derived from an EMBL/GenBank/DDBJ whole genome shotgun (WGS) entry which is preliminary data.</text>
</comment>
<accession>A0A4R2N4U3</accession>
<dbReference type="EMBL" id="SLXJ01000017">
    <property type="protein sequence ID" value="TCP15795.1"/>
    <property type="molecule type" value="Genomic_DNA"/>
</dbReference>
<protein>
    <submittedName>
        <fullName evidence="7">Membrane-bound lysozyme inhibitor of c-type lysozyme MliC</fullName>
    </submittedName>
</protein>
<organism evidence="7 8">
    <name type="scientific">Nicoletella semolina</name>
    <dbReference type="NCBI Taxonomy" id="271160"/>
    <lineage>
        <taxon>Bacteria</taxon>
        <taxon>Pseudomonadati</taxon>
        <taxon>Pseudomonadota</taxon>
        <taxon>Gammaproteobacteria</taxon>
        <taxon>Pasteurellales</taxon>
        <taxon>Pasteurellaceae</taxon>
        <taxon>Nicoletella</taxon>
    </lineage>
</organism>
<reference evidence="7 8" key="1">
    <citation type="submission" date="2019-03" db="EMBL/GenBank/DDBJ databases">
        <title>Genomic Encyclopedia of Type Strains, Phase IV (KMG-IV): sequencing the most valuable type-strain genomes for metagenomic binning, comparative biology and taxonomic classification.</title>
        <authorList>
            <person name="Goeker M."/>
        </authorList>
    </citation>
    <scope>NUCLEOTIDE SEQUENCE [LARGE SCALE GENOMIC DNA]</scope>
    <source>
        <strain evidence="7 8">DSM 16380</strain>
    </source>
</reference>
<evidence type="ECO:0000313" key="8">
    <source>
        <dbReference type="Proteomes" id="UP000295537"/>
    </source>
</evidence>
<feature type="domain" description="C-type lysozyme inhibitor" evidence="6">
    <location>
        <begin position="53"/>
        <end position="118"/>
    </location>
</feature>
<feature type="signal peptide" evidence="5">
    <location>
        <begin position="1"/>
        <end position="23"/>
    </location>
</feature>
<keyword evidence="1 5" id="KW-0732">Signal</keyword>
<keyword evidence="4" id="KW-0449">Lipoprotein</keyword>
<dbReference type="OrthoDB" id="5689950at2"/>